<dbReference type="PANTHER" id="PTHR45735">
    <property type="entry name" value="CLEAVAGE STIMULATION FACTOR SUBUNIT 2"/>
    <property type="match status" value="1"/>
</dbReference>
<comment type="subcellular location">
    <subcellularLocation>
        <location evidence="1">Nucleus</location>
    </subcellularLocation>
</comment>
<dbReference type="InterPro" id="IPR035979">
    <property type="entry name" value="RBD_domain_sf"/>
</dbReference>
<dbReference type="SMART" id="SM00360">
    <property type="entry name" value="RRM"/>
    <property type="match status" value="1"/>
</dbReference>
<evidence type="ECO:0000256" key="4">
    <source>
        <dbReference type="PROSITE-ProRule" id="PRU00176"/>
    </source>
</evidence>
<dbReference type="AlphaFoldDB" id="A0AAF0EMC2"/>
<keyword evidence="8" id="KW-1185">Reference proteome</keyword>
<dbReference type="Pfam" id="PF00076">
    <property type="entry name" value="RRM_1"/>
    <property type="match status" value="1"/>
</dbReference>
<gene>
    <name evidence="7" type="ORF">MNAN1_002458</name>
</gene>
<dbReference type="Proteomes" id="UP001213623">
    <property type="component" value="Chromosome 4"/>
</dbReference>
<dbReference type="InterPro" id="IPR012677">
    <property type="entry name" value="Nucleotide-bd_a/b_plait_sf"/>
</dbReference>
<feature type="region of interest" description="Disordered" evidence="5">
    <location>
        <begin position="95"/>
        <end position="119"/>
    </location>
</feature>
<dbReference type="FunFam" id="1.10.20.70:FF:000001">
    <property type="entry name" value="Cleavage stimulation factor subunit 2"/>
    <property type="match status" value="1"/>
</dbReference>
<dbReference type="Pfam" id="PF14327">
    <property type="entry name" value="CSTF2_hinge"/>
    <property type="match status" value="1"/>
</dbReference>
<reference evidence="7" key="1">
    <citation type="submission" date="2023-03" db="EMBL/GenBank/DDBJ databases">
        <title>Mating type loci evolution in Malassezia.</title>
        <authorList>
            <person name="Coelho M.A."/>
        </authorList>
    </citation>
    <scope>NUCLEOTIDE SEQUENCE</scope>
    <source>
        <strain evidence="7">CBS 9557</strain>
    </source>
</reference>
<dbReference type="Gene3D" id="1.10.20.70">
    <property type="entry name" value="Transcription termination and cleavage factor, C-terminal domain"/>
    <property type="match status" value="1"/>
</dbReference>
<dbReference type="InterPro" id="IPR038192">
    <property type="entry name" value="CSTF_C_sf"/>
</dbReference>
<dbReference type="PANTHER" id="PTHR45735:SF2">
    <property type="entry name" value="CLEAVAGE STIMULATION FACTOR SUBUNIT 2"/>
    <property type="match status" value="1"/>
</dbReference>
<keyword evidence="2 4" id="KW-0694">RNA-binding</keyword>
<dbReference type="SUPFAM" id="SSF54928">
    <property type="entry name" value="RNA-binding domain, RBD"/>
    <property type="match status" value="1"/>
</dbReference>
<evidence type="ECO:0000256" key="3">
    <source>
        <dbReference type="ARBA" id="ARBA00023242"/>
    </source>
</evidence>
<name>A0AAF0EMC2_9BASI</name>
<dbReference type="Pfam" id="PF14304">
    <property type="entry name" value="CSTF_C"/>
    <property type="match status" value="1"/>
</dbReference>
<sequence>MSRRGGSNVVFVGNIPYDVSEEQLINVFSEVGRVVDFRLVNDRDQGKFKGYGFCEYEDAETAASAVRNLNDVEVGGRPLRLDFAEVDPVLDGGDRAARGRTPNGMPPIPSGVVPPPGVSSTDAITRTIASLPPHQLIDILTQMKSLTAHAPEQARSLLTANPQLAYAVFHAMLMMDVVDPMVVRRVLGETGMTPSIPRAAPMAPMMQSVPPASHPMAPMPVQAPMEPSPPVPTSAPPPQLDEQQRMLLQQVLQLTPEQINALPPDQRASILQLKAQFGH</sequence>
<proteinExistence type="predicted"/>
<dbReference type="InterPro" id="IPR025742">
    <property type="entry name" value="CSTF2_hinge"/>
</dbReference>
<dbReference type="InterPro" id="IPR026896">
    <property type="entry name" value="CSTF_C"/>
</dbReference>
<dbReference type="EMBL" id="CP119895">
    <property type="protein sequence ID" value="WFD27461.1"/>
    <property type="molecule type" value="Genomic_DNA"/>
</dbReference>
<organism evidence="7 8">
    <name type="scientific">Malassezia nana</name>
    <dbReference type="NCBI Taxonomy" id="180528"/>
    <lineage>
        <taxon>Eukaryota</taxon>
        <taxon>Fungi</taxon>
        <taxon>Dikarya</taxon>
        <taxon>Basidiomycota</taxon>
        <taxon>Ustilaginomycotina</taxon>
        <taxon>Malasseziomycetes</taxon>
        <taxon>Malasseziales</taxon>
        <taxon>Malasseziaceae</taxon>
        <taxon>Malassezia</taxon>
    </lineage>
</organism>
<protein>
    <recommendedName>
        <fullName evidence="6">RRM domain-containing protein</fullName>
    </recommendedName>
</protein>
<dbReference type="Gene3D" id="3.30.70.330">
    <property type="match status" value="1"/>
</dbReference>
<evidence type="ECO:0000256" key="5">
    <source>
        <dbReference type="SAM" id="MobiDB-lite"/>
    </source>
</evidence>
<dbReference type="InterPro" id="IPR000504">
    <property type="entry name" value="RRM_dom"/>
</dbReference>
<evidence type="ECO:0000256" key="2">
    <source>
        <dbReference type="ARBA" id="ARBA00022884"/>
    </source>
</evidence>
<dbReference type="Gene3D" id="1.25.40.630">
    <property type="match status" value="1"/>
</dbReference>
<dbReference type="GO" id="GO:0003729">
    <property type="term" value="F:mRNA binding"/>
    <property type="evidence" value="ECO:0007669"/>
    <property type="project" value="TreeGrafter"/>
</dbReference>
<feature type="domain" description="RRM" evidence="6">
    <location>
        <begin position="8"/>
        <end position="86"/>
    </location>
</feature>
<dbReference type="GO" id="GO:0031124">
    <property type="term" value="P:mRNA 3'-end processing"/>
    <property type="evidence" value="ECO:0007669"/>
    <property type="project" value="InterPro"/>
</dbReference>
<keyword evidence="3" id="KW-0539">Nucleus</keyword>
<dbReference type="GO" id="GO:0005847">
    <property type="term" value="C:mRNA cleavage and polyadenylation specificity factor complex"/>
    <property type="evidence" value="ECO:0007669"/>
    <property type="project" value="TreeGrafter"/>
</dbReference>
<evidence type="ECO:0000256" key="1">
    <source>
        <dbReference type="ARBA" id="ARBA00004123"/>
    </source>
</evidence>
<evidence type="ECO:0000313" key="7">
    <source>
        <dbReference type="EMBL" id="WFD27461.1"/>
    </source>
</evidence>
<accession>A0AAF0EMC2</accession>
<feature type="compositionally biased region" description="Pro residues" evidence="5">
    <location>
        <begin position="104"/>
        <end position="117"/>
    </location>
</feature>
<dbReference type="CDD" id="cd12398">
    <property type="entry name" value="RRM_CSTF2_RNA15_like"/>
    <property type="match status" value="1"/>
</dbReference>
<evidence type="ECO:0000313" key="8">
    <source>
        <dbReference type="Proteomes" id="UP001213623"/>
    </source>
</evidence>
<dbReference type="PROSITE" id="PS50102">
    <property type="entry name" value="RRM"/>
    <property type="match status" value="1"/>
</dbReference>
<evidence type="ECO:0000259" key="6">
    <source>
        <dbReference type="PROSITE" id="PS50102"/>
    </source>
</evidence>